<dbReference type="EMBL" id="JACGCM010001242">
    <property type="protein sequence ID" value="KAF6157993.1"/>
    <property type="molecule type" value="Genomic_DNA"/>
</dbReference>
<name>A0A7J7MT06_9MAGN</name>
<keyword evidence="2" id="KW-1185">Reference proteome</keyword>
<evidence type="ECO:0000313" key="1">
    <source>
        <dbReference type="EMBL" id="KAF6157993.1"/>
    </source>
</evidence>
<comment type="caution">
    <text evidence="1">The sequence shown here is derived from an EMBL/GenBank/DDBJ whole genome shotgun (WGS) entry which is preliminary data.</text>
</comment>
<gene>
    <name evidence="1" type="ORF">GIB67_008122</name>
</gene>
<organism evidence="1 2">
    <name type="scientific">Kingdonia uniflora</name>
    <dbReference type="NCBI Taxonomy" id="39325"/>
    <lineage>
        <taxon>Eukaryota</taxon>
        <taxon>Viridiplantae</taxon>
        <taxon>Streptophyta</taxon>
        <taxon>Embryophyta</taxon>
        <taxon>Tracheophyta</taxon>
        <taxon>Spermatophyta</taxon>
        <taxon>Magnoliopsida</taxon>
        <taxon>Ranunculales</taxon>
        <taxon>Circaeasteraceae</taxon>
        <taxon>Kingdonia</taxon>
    </lineage>
</organism>
<accession>A0A7J7MT06</accession>
<evidence type="ECO:0000313" key="2">
    <source>
        <dbReference type="Proteomes" id="UP000541444"/>
    </source>
</evidence>
<proteinExistence type="predicted"/>
<dbReference type="AlphaFoldDB" id="A0A7J7MT06"/>
<dbReference type="Proteomes" id="UP000541444">
    <property type="component" value="Unassembled WGS sequence"/>
</dbReference>
<sequence length="482" mass="54243">MSWEEVEEAEDDFHQQWRFHYMVLFDAHRRSCLRMLAEDAVLAKDEMAGKLPENEESSSFDRTMDDSMVIGTVTADNPSISSGRDVGLHAGDETGKFFKYAKNVDVTKGRRGRISLLFEPGRIWVEYSPNLFPKGEPNPKVVADTSSLFDVISREGSELDKVLGELGIRREKRLNSVVEKVQRAHQKRAMAASGSAYADVMEIPACDVDIQASSKGVNLEAVEQEALDLATRDPISLNTQIRFSISQLSVGWKSAAEVLKLATANRGELVRQHDVDKAILQEQFEQEKVLQREQFKKEKVMQREQFKKEAAATKEDVDLALAGKYGEIVFPGDDTSPVAEQTPAPLVADDLTKEEVVHLRGKVIEMENALSRARDSINRTQQDKRFVDESDKFERQRSLLSLTLYFEVEVDSERGLKEAYLELLTERSIVPDPARMKFLAQETRNRHSRNAQRCSARAGVSSIWGGVGSLPDELDFCRGKGK</sequence>
<reference evidence="1 2" key="1">
    <citation type="journal article" date="2020" name="IScience">
        <title>Genome Sequencing of the Endangered Kingdonia uniflora (Circaeasteraceae, Ranunculales) Reveals Potential Mechanisms of Evolutionary Specialization.</title>
        <authorList>
            <person name="Sun Y."/>
            <person name="Deng T."/>
            <person name="Zhang A."/>
            <person name="Moore M.J."/>
            <person name="Landis J.B."/>
            <person name="Lin N."/>
            <person name="Zhang H."/>
            <person name="Zhang X."/>
            <person name="Huang J."/>
            <person name="Zhang X."/>
            <person name="Sun H."/>
            <person name="Wang H."/>
        </authorList>
    </citation>
    <scope>NUCLEOTIDE SEQUENCE [LARGE SCALE GENOMIC DNA]</scope>
    <source>
        <strain evidence="1">TB1705</strain>
        <tissue evidence="1">Leaf</tissue>
    </source>
</reference>
<protein>
    <submittedName>
        <fullName evidence="1">Uncharacterized protein</fullName>
    </submittedName>
</protein>